<protein>
    <recommendedName>
        <fullName evidence="5">Galactinol--sucrose galactosyltransferase</fullName>
    </recommendedName>
</protein>
<dbReference type="SUPFAM" id="SSF51445">
    <property type="entry name" value="(Trans)glycosidases"/>
    <property type="match status" value="1"/>
</dbReference>
<evidence type="ECO:0008006" key="5">
    <source>
        <dbReference type="Google" id="ProtNLM"/>
    </source>
</evidence>
<dbReference type="STRING" id="218851.A0A2G5E9Z5"/>
<gene>
    <name evidence="3" type="ORF">AQUCO_01000414v1</name>
</gene>
<dbReference type="PANTHER" id="PTHR31268:SF37">
    <property type="entry name" value="GALACTINOL--SUCROSE GALACTOSYLTRANSFERASE"/>
    <property type="match status" value="1"/>
</dbReference>
<evidence type="ECO:0000256" key="1">
    <source>
        <dbReference type="ARBA" id="ARBA00007240"/>
    </source>
</evidence>
<sequence length="339" mass="38308">MLLLDLISELIQIVLRIPRFVIYFFVIHVGDDFWTAESQTDPNGVFWLQGCHMVYCAYNSLWMGNFFHPDWDMFQSTHPCAKFHAASRAISGGPIYVSDNVGKHDFELLKSLALPDGSILRCESYALPTRDCLFEDPLHDGKTLLKIWNLNKYTGIIGAFNCQGGGWSRKDRSNTSFSEISRIVTSTVNPKDVEWENGKKPIAIDEVEAFAVYTFQGRKLMLLEASKDIEISLEPFTFELLTVSPVNKLWNKRIHFAALGLVNMLNTGGAIQSLKIDNQDNVVQILVKGAGEMRVFASERPKVCTVNGGEVSFIYADEMVAIHVPWEESSKLSLVEYYF</sequence>
<dbReference type="InParanoid" id="A0A2G5E9Z5"/>
<comment type="similarity">
    <text evidence="1">Belongs to the glycosyl hydrolases 36 family.</text>
</comment>
<name>A0A2G5E9Z5_AQUCA</name>
<dbReference type="EMBL" id="KZ305027">
    <property type="protein sequence ID" value="PIA52521.1"/>
    <property type="molecule type" value="Genomic_DNA"/>
</dbReference>
<keyword evidence="2" id="KW-0119">Carbohydrate metabolism</keyword>
<keyword evidence="4" id="KW-1185">Reference proteome</keyword>
<evidence type="ECO:0000256" key="2">
    <source>
        <dbReference type="ARBA" id="ARBA00023277"/>
    </source>
</evidence>
<organism evidence="3 4">
    <name type="scientific">Aquilegia coerulea</name>
    <name type="common">Rocky mountain columbine</name>
    <dbReference type="NCBI Taxonomy" id="218851"/>
    <lineage>
        <taxon>Eukaryota</taxon>
        <taxon>Viridiplantae</taxon>
        <taxon>Streptophyta</taxon>
        <taxon>Embryophyta</taxon>
        <taxon>Tracheophyta</taxon>
        <taxon>Spermatophyta</taxon>
        <taxon>Magnoliopsida</taxon>
        <taxon>Ranunculales</taxon>
        <taxon>Ranunculaceae</taxon>
        <taxon>Thalictroideae</taxon>
        <taxon>Aquilegia</taxon>
    </lineage>
</organism>
<accession>A0A2G5E9Z5</accession>
<reference evidence="3 4" key="1">
    <citation type="submission" date="2017-09" db="EMBL/GenBank/DDBJ databases">
        <title>WGS assembly of Aquilegia coerulea Goldsmith.</title>
        <authorList>
            <person name="Hodges S."/>
            <person name="Kramer E."/>
            <person name="Nordborg M."/>
            <person name="Tomkins J."/>
            <person name="Borevitz J."/>
            <person name="Derieg N."/>
            <person name="Yan J."/>
            <person name="Mihaltcheva S."/>
            <person name="Hayes R.D."/>
            <person name="Rokhsar D."/>
        </authorList>
    </citation>
    <scope>NUCLEOTIDE SEQUENCE [LARGE SCALE GENOMIC DNA]</scope>
    <source>
        <strain evidence="4">cv. Goldsmith</strain>
    </source>
</reference>
<dbReference type="OrthoDB" id="185373at2759"/>
<proteinExistence type="inferred from homology"/>
<dbReference type="AlphaFoldDB" id="A0A2G5E9Z5"/>
<dbReference type="PANTHER" id="PTHR31268">
    <property type="match status" value="1"/>
</dbReference>
<dbReference type="Proteomes" id="UP000230069">
    <property type="component" value="Unassembled WGS sequence"/>
</dbReference>
<dbReference type="GO" id="GO:0047274">
    <property type="term" value="F:galactinol-sucrose galactosyltransferase activity"/>
    <property type="evidence" value="ECO:0007669"/>
    <property type="project" value="TreeGrafter"/>
</dbReference>
<dbReference type="Pfam" id="PF05691">
    <property type="entry name" value="Raffinose_syn"/>
    <property type="match status" value="1"/>
</dbReference>
<dbReference type="InterPro" id="IPR008811">
    <property type="entry name" value="Glycosyl_hydrolases_36"/>
</dbReference>
<evidence type="ECO:0000313" key="4">
    <source>
        <dbReference type="Proteomes" id="UP000230069"/>
    </source>
</evidence>
<dbReference type="InterPro" id="IPR017853">
    <property type="entry name" value="GH"/>
</dbReference>
<evidence type="ECO:0000313" key="3">
    <source>
        <dbReference type="EMBL" id="PIA52521.1"/>
    </source>
</evidence>